<keyword evidence="5 7" id="KW-0456">Lyase</keyword>
<dbReference type="Proteomes" id="UP000253250">
    <property type="component" value="Unassembled WGS sequence"/>
</dbReference>
<evidence type="ECO:0000256" key="4">
    <source>
        <dbReference type="ARBA" id="ARBA00011989"/>
    </source>
</evidence>
<evidence type="ECO:0000259" key="8">
    <source>
        <dbReference type="Pfam" id="PF16363"/>
    </source>
</evidence>
<dbReference type="Pfam" id="PF16363">
    <property type="entry name" value="GDP_Man_Dehyd"/>
    <property type="match status" value="1"/>
</dbReference>
<dbReference type="InterPro" id="IPR006368">
    <property type="entry name" value="GDP_Man_deHydtase"/>
</dbReference>
<dbReference type="CDD" id="cd05260">
    <property type="entry name" value="GDP_MD_SDR_e"/>
    <property type="match status" value="1"/>
</dbReference>
<dbReference type="InterPro" id="IPR016040">
    <property type="entry name" value="NAD(P)-bd_dom"/>
</dbReference>
<evidence type="ECO:0000313" key="10">
    <source>
        <dbReference type="Proteomes" id="UP000253250"/>
    </source>
</evidence>
<dbReference type="Gene3D" id="3.90.25.10">
    <property type="entry name" value="UDP-galactose 4-epimerase, domain 1"/>
    <property type="match status" value="1"/>
</dbReference>
<dbReference type="EMBL" id="PSYR01000001">
    <property type="protein sequence ID" value="RCN59267.1"/>
    <property type="molecule type" value="Genomic_DNA"/>
</dbReference>
<keyword evidence="10" id="KW-1185">Reference proteome</keyword>
<comment type="caution">
    <text evidence="7">Lacks conserved residue(s) required for the propagation of feature annotation.</text>
</comment>
<comment type="similarity">
    <text evidence="3 7">Belongs to the NAD(P)-dependent epimerase/dehydratase family. GDP-mannose 4,6-dehydratase subfamily.</text>
</comment>
<evidence type="ECO:0000256" key="2">
    <source>
        <dbReference type="ARBA" id="ARBA00001937"/>
    </source>
</evidence>
<gene>
    <name evidence="7" type="primary">gmd</name>
    <name evidence="9" type="ORF">C4900_06065</name>
</gene>
<dbReference type="FunFam" id="3.40.50.720:FF:000924">
    <property type="entry name" value="GDP-mannose 4,6 dehydratase"/>
    <property type="match status" value="1"/>
</dbReference>
<dbReference type="SUPFAM" id="SSF51735">
    <property type="entry name" value="NAD(P)-binding Rossmann-fold domains"/>
    <property type="match status" value="1"/>
</dbReference>
<dbReference type="GO" id="GO:0042351">
    <property type="term" value="P:'de novo' GDP-L-fucose biosynthetic process"/>
    <property type="evidence" value="ECO:0007669"/>
    <property type="project" value="TreeGrafter"/>
</dbReference>
<evidence type="ECO:0000256" key="1">
    <source>
        <dbReference type="ARBA" id="ARBA00000188"/>
    </source>
</evidence>
<evidence type="ECO:0000256" key="6">
    <source>
        <dbReference type="ARBA" id="ARBA00059383"/>
    </source>
</evidence>
<dbReference type="PANTHER" id="PTHR43715:SF1">
    <property type="entry name" value="GDP-MANNOSE 4,6 DEHYDRATASE"/>
    <property type="match status" value="1"/>
</dbReference>
<dbReference type="OrthoDB" id="9803010at2"/>
<name>A0A368HM98_9GAMM</name>
<evidence type="ECO:0000256" key="7">
    <source>
        <dbReference type="HAMAP-Rule" id="MF_00955"/>
    </source>
</evidence>
<comment type="function">
    <text evidence="6 7">Catalyzes the conversion of GDP-D-mannose to GDP-4-dehydro-6-deoxy-D-mannose.</text>
</comment>
<sequence length="326" mass="36086">MTQKRALICGVTGQDGAYLAQLLLGKGYQVWGTSRKGHTARIANLATLGIADQVQIESMVLVDPQSIRDVVERVQPDEIYHLAGQSSVGLSFQEPRETWEGIATGTVNLLEAVRLSDRPIRFYHAGSSECFGDTQGECADETTPFRPKSPYAVAKAAATWSVATYREAYGLYACTGILFNHESPLRPDRFVTRKIVAAACRIAAGSDEKLHLGNVSIQRDWGWAPEYVESMYRMLQQENPDDYVIATGHTISLEQFVGITFTNVDRQWREHVVIDNDLLRPTEVAVGCANPAKAARVLGWRATSGVKDVIAKLITAERERDWGDSR</sequence>
<dbReference type="AlphaFoldDB" id="A0A368HM98"/>
<comment type="caution">
    <text evidence="9">The sequence shown here is derived from an EMBL/GenBank/DDBJ whole genome shotgun (WGS) entry which is preliminary data.</text>
</comment>
<protein>
    <recommendedName>
        <fullName evidence="4 7">GDP-mannose 4,6-dehydratase</fullName>
        <ecNumber evidence="4 7">4.2.1.47</ecNumber>
    </recommendedName>
    <alternativeName>
        <fullName evidence="7">GDP-D-mannose dehydratase</fullName>
    </alternativeName>
</protein>
<dbReference type="RefSeq" id="WP_114282632.1">
    <property type="nucleotide sequence ID" value="NZ_PSYR01000001.1"/>
</dbReference>
<evidence type="ECO:0000256" key="5">
    <source>
        <dbReference type="ARBA" id="ARBA00023239"/>
    </source>
</evidence>
<proteinExistence type="inferred from homology"/>
<dbReference type="EC" id="4.2.1.47" evidence="4 7"/>
<comment type="cofactor">
    <cofactor evidence="2 7">
        <name>NADP(+)</name>
        <dbReference type="ChEBI" id="CHEBI:58349"/>
    </cofactor>
</comment>
<evidence type="ECO:0000313" key="9">
    <source>
        <dbReference type="EMBL" id="RCN59267.1"/>
    </source>
</evidence>
<comment type="catalytic activity">
    <reaction evidence="1 7">
        <text>GDP-alpha-D-mannose = GDP-4-dehydro-alpha-D-rhamnose + H2O</text>
        <dbReference type="Rhea" id="RHEA:23820"/>
        <dbReference type="ChEBI" id="CHEBI:15377"/>
        <dbReference type="ChEBI" id="CHEBI:57527"/>
        <dbReference type="ChEBI" id="CHEBI:57964"/>
        <dbReference type="EC" id="4.2.1.47"/>
    </reaction>
</comment>
<dbReference type="Gene3D" id="3.40.50.720">
    <property type="entry name" value="NAD(P)-binding Rossmann-like Domain"/>
    <property type="match status" value="1"/>
</dbReference>
<accession>A0A368HM98</accession>
<organism evidence="9 10">
    <name type="scientific">Acidiferrobacter thiooxydans</name>
    <dbReference type="NCBI Taxonomy" id="163359"/>
    <lineage>
        <taxon>Bacteria</taxon>
        <taxon>Pseudomonadati</taxon>
        <taxon>Pseudomonadota</taxon>
        <taxon>Gammaproteobacteria</taxon>
        <taxon>Acidiferrobacterales</taxon>
        <taxon>Acidiferrobacteraceae</taxon>
        <taxon>Acidiferrobacter</taxon>
    </lineage>
</organism>
<dbReference type="GO" id="GO:0008446">
    <property type="term" value="F:GDP-mannose 4,6-dehydratase activity"/>
    <property type="evidence" value="ECO:0007669"/>
    <property type="project" value="UniProtKB-UniRule"/>
</dbReference>
<keyword evidence="7" id="KW-0521">NADP</keyword>
<dbReference type="PANTHER" id="PTHR43715">
    <property type="entry name" value="GDP-MANNOSE 4,6-DEHYDRATASE"/>
    <property type="match status" value="1"/>
</dbReference>
<evidence type="ECO:0000256" key="3">
    <source>
        <dbReference type="ARBA" id="ARBA00009263"/>
    </source>
</evidence>
<reference evidence="9 10" key="1">
    <citation type="submission" date="2018-02" db="EMBL/GenBank/DDBJ databases">
        <title>Insights into the biology of acidophilic members of the Acidiferrobacteraceae family derived from comparative genomic analyses.</title>
        <authorList>
            <person name="Issotta F."/>
            <person name="Thyssen C."/>
            <person name="Mena C."/>
            <person name="Moya A."/>
            <person name="Bellenberg S."/>
            <person name="Sproer C."/>
            <person name="Covarrubias P.C."/>
            <person name="Sand W."/>
            <person name="Quatrini R."/>
            <person name="Vera M."/>
        </authorList>
    </citation>
    <scope>NUCLEOTIDE SEQUENCE [LARGE SCALE GENOMIC DNA]</scope>
    <source>
        <strain evidence="10">m-1</strain>
    </source>
</reference>
<dbReference type="HAMAP" id="MF_00955">
    <property type="entry name" value="GDP_Man_dehydratase"/>
    <property type="match status" value="1"/>
</dbReference>
<feature type="domain" description="NAD(P)-binding" evidence="8">
    <location>
        <begin position="7"/>
        <end position="312"/>
    </location>
</feature>
<dbReference type="GO" id="GO:0070401">
    <property type="term" value="F:NADP+ binding"/>
    <property type="evidence" value="ECO:0007669"/>
    <property type="project" value="UniProtKB-UniRule"/>
</dbReference>
<dbReference type="InterPro" id="IPR036291">
    <property type="entry name" value="NAD(P)-bd_dom_sf"/>
</dbReference>